<evidence type="ECO:0000313" key="9">
    <source>
        <dbReference type="Proteomes" id="UP000002058"/>
    </source>
</evidence>
<dbReference type="RefSeq" id="XP_002543738.1">
    <property type="nucleotide sequence ID" value="XM_002543692.1"/>
</dbReference>
<keyword evidence="9" id="KW-1185">Reference proteome</keyword>
<dbReference type="eggNOG" id="ENOG502SIYK">
    <property type="taxonomic scope" value="Eukaryota"/>
</dbReference>
<dbReference type="PANTHER" id="PTHR36091">
    <property type="entry name" value="ALTERED INHERITANCE OF MITOCHONDRIA PROTEIN 9, MITOCHONDRIAL"/>
    <property type="match status" value="1"/>
</dbReference>
<comment type="similarity">
    <text evidence="2">Belongs to the AIM9 family.</text>
</comment>
<dbReference type="GO" id="GO:0005739">
    <property type="term" value="C:mitochondrion"/>
    <property type="evidence" value="ECO:0007669"/>
    <property type="project" value="UniProtKB-SubCell"/>
</dbReference>
<dbReference type="Pfam" id="PF01636">
    <property type="entry name" value="APH"/>
    <property type="match status" value="1"/>
</dbReference>
<evidence type="ECO:0000313" key="8">
    <source>
        <dbReference type="EMBL" id="EEP78409.1"/>
    </source>
</evidence>
<comment type="subcellular location">
    <subcellularLocation>
        <location evidence="1">Mitochondrion</location>
    </subcellularLocation>
</comment>
<dbReference type="InterPro" id="IPR051035">
    <property type="entry name" value="Mito_inheritance_9"/>
</dbReference>
<gene>
    <name evidence="8" type="ORF">UREG_03255</name>
</gene>
<evidence type="ECO:0000259" key="7">
    <source>
        <dbReference type="Pfam" id="PF01636"/>
    </source>
</evidence>
<dbReference type="GeneID" id="8442737"/>
<dbReference type="SUPFAM" id="SSF56112">
    <property type="entry name" value="Protein kinase-like (PK-like)"/>
    <property type="match status" value="1"/>
</dbReference>
<dbReference type="HOGENOM" id="CLU_019189_3_0_1"/>
<evidence type="ECO:0000256" key="3">
    <source>
        <dbReference type="ARBA" id="ARBA00016197"/>
    </source>
</evidence>
<dbReference type="VEuPathDB" id="FungiDB:UREG_03255"/>
<dbReference type="InterPro" id="IPR002575">
    <property type="entry name" value="Aminoglycoside_PTrfase"/>
</dbReference>
<dbReference type="OrthoDB" id="2831558at2759"/>
<name>C4JQ22_UNCRE</name>
<keyword evidence="4" id="KW-0809">Transit peptide</keyword>
<evidence type="ECO:0000256" key="1">
    <source>
        <dbReference type="ARBA" id="ARBA00004173"/>
    </source>
</evidence>
<evidence type="ECO:0000256" key="6">
    <source>
        <dbReference type="ARBA" id="ARBA00031849"/>
    </source>
</evidence>
<accession>C4JQ22</accession>
<evidence type="ECO:0000256" key="5">
    <source>
        <dbReference type="ARBA" id="ARBA00023128"/>
    </source>
</evidence>
<dbReference type="InterPro" id="IPR011009">
    <property type="entry name" value="Kinase-like_dom_sf"/>
</dbReference>
<sequence>MTKAPFAYTAGRWLHLDKEQRQARYLRFDFDALCEKVLSLSPLAASIQSCQKLEGGFSRAFIFTTDDGRRVVAKFPMPVAGSPRFITNSEVATITYLKSNTKISIPEILDWNDDPSNPIGSAYIIMQHAGGVSLQQAWPGMSSLQKMHCIRDINKNIMQLSKLDFPAYGSLYFSDATFFGSESKFKLQDEKYCVGPHCKTTYWDCNVGEPRYYHFKGPNQGPSLLNQGQAVFPKLIQHPQLQSNAAPTIFHPDLHKRNIFVSEDDPTVVTNLIDWQSASIEPAFYYSDDVPDFAKPPSEETETPTGEDYCSKVYAAGLAFLAPRLTAARNIDEALLRPLRYCHRTWRDGVVPFSHGLTELRERWEELGFKDECPIPTPTVEEKRVYEERLDTYNKFLEVRQDLVETLGVEEDGWTPLDRREETVEAHRQVYEIIMSGLDNDQDRAEMTVMWPFDSIKT</sequence>
<dbReference type="InParanoid" id="C4JQ22"/>
<proteinExistence type="inferred from homology"/>
<dbReference type="OMA" id="QGSIDRH"/>
<evidence type="ECO:0000256" key="4">
    <source>
        <dbReference type="ARBA" id="ARBA00022946"/>
    </source>
</evidence>
<organism evidence="8 9">
    <name type="scientific">Uncinocarpus reesii (strain UAMH 1704)</name>
    <dbReference type="NCBI Taxonomy" id="336963"/>
    <lineage>
        <taxon>Eukaryota</taxon>
        <taxon>Fungi</taxon>
        <taxon>Dikarya</taxon>
        <taxon>Ascomycota</taxon>
        <taxon>Pezizomycotina</taxon>
        <taxon>Eurotiomycetes</taxon>
        <taxon>Eurotiomycetidae</taxon>
        <taxon>Onygenales</taxon>
        <taxon>Onygenaceae</taxon>
        <taxon>Uncinocarpus</taxon>
    </lineage>
</organism>
<dbReference type="STRING" id="336963.C4JQ22"/>
<dbReference type="EMBL" id="CH476616">
    <property type="protein sequence ID" value="EEP78409.1"/>
    <property type="molecule type" value="Genomic_DNA"/>
</dbReference>
<dbReference type="KEGG" id="ure:UREG_03255"/>
<evidence type="ECO:0000256" key="2">
    <source>
        <dbReference type="ARBA" id="ARBA00005543"/>
    </source>
</evidence>
<protein>
    <recommendedName>
        <fullName evidence="3">Altered inheritance of mitochondria protein 9, mitochondrial</fullName>
    </recommendedName>
    <alternativeName>
        <fullName evidence="6">Found in mitochondrial proteome protein 29</fullName>
    </alternativeName>
</protein>
<dbReference type="AlphaFoldDB" id="C4JQ22"/>
<keyword evidence="5" id="KW-0496">Mitochondrion</keyword>
<reference evidence="9" key="1">
    <citation type="journal article" date="2009" name="Genome Res.">
        <title>Comparative genomic analyses of the human fungal pathogens Coccidioides and their relatives.</title>
        <authorList>
            <person name="Sharpton T.J."/>
            <person name="Stajich J.E."/>
            <person name="Rounsley S.D."/>
            <person name="Gardner M.J."/>
            <person name="Wortman J.R."/>
            <person name="Jordar V.S."/>
            <person name="Maiti R."/>
            <person name="Kodira C.D."/>
            <person name="Neafsey D.E."/>
            <person name="Zeng Q."/>
            <person name="Hung C.-Y."/>
            <person name="McMahan C."/>
            <person name="Muszewska A."/>
            <person name="Grynberg M."/>
            <person name="Mandel M.A."/>
            <person name="Kellner E.M."/>
            <person name="Barker B.M."/>
            <person name="Galgiani J.N."/>
            <person name="Orbach M.J."/>
            <person name="Kirkland T.N."/>
            <person name="Cole G.T."/>
            <person name="Henn M.R."/>
            <person name="Birren B.W."/>
            <person name="Taylor J.W."/>
        </authorList>
    </citation>
    <scope>NUCLEOTIDE SEQUENCE [LARGE SCALE GENOMIC DNA]</scope>
    <source>
        <strain evidence="9">UAMH 1704</strain>
    </source>
</reference>
<feature type="domain" description="Aminoglycoside phosphotransferase" evidence="7">
    <location>
        <begin position="50"/>
        <end position="285"/>
    </location>
</feature>
<dbReference type="Proteomes" id="UP000002058">
    <property type="component" value="Unassembled WGS sequence"/>
</dbReference>
<dbReference type="PANTHER" id="PTHR36091:SF1">
    <property type="entry name" value="ALTERED INHERITANCE OF MITOCHONDRIA PROTEIN 9, MITOCHONDRIAL"/>
    <property type="match status" value="1"/>
</dbReference>